<dbReference type="Proteomes" id="UP000270034">
    <property type="component" value="Chromosome"/>
</dbReference>
<accession>A0A2Z5ZH09</accession>
<name>A0A2Z5ZH09_9PROT</name>
<dbReference type="AlphaFoldDB" id="A0A2Z5ZH09"/>
<gene>
    <name evidence="1" type="ORF">AcetOrient_orf02488</name>
</gene>
<sequence>MDYALLPHFGGSLYFLLLLFQTCLSSLLPESTLHSLAIRFQPTSKIPTLLCRIVWIDRLMRP</sequence>
<evidence type="ECO:0000313" key="1">
    <source>
        <dbReference type="EMBL" id="BBC80002.1"/>
    </source>
</evidence>
<dbReference type="EMBL" id="AP018515">
    <property type="protein sequence ID" value="BBC80002.1"/>
    <property type="molecule type" value="Genomic_DNA"/>
</dbReference>
<reference evidence="1 2" key="1">
    <citation type="submission" date="2018-02" db="EMBL/GenBank/DDBJ databases">
        <title>Acetobacter orientalis genome.</title>
        <authorList>
            <person name="Nakashima N."/>
            <person name="Tamura T."/>
        </authorList>
    </citation>
    <scope>NUCLEOTIDE SEQUENCE [LARGE SCALE GENOMIC DNA]</scope>
    <source>
        <strain evidence="1 2">FAN1</strain>
    </source>
</reference>
<protein>
    <submittedName>
        <fullName evidence="1">Cyclin-F</fullName>
    </submittedName>
</protein>
<dbReference type="KEGG" id="aot:AcetOri_orf02488"/>
<proteinExistence type="predicted"/>
<evidence type="ECO:0000313" key="2">
    <source>
        <dbReference type="Proteomes" id="UP000270034"/>
    </source>
</evidence>
<organism evidence="1 2">
    <name type="scientific">Acetobacter orientalis</name>
    <dbReference type="NCBI Taxonomy" id="146474"/>
    <lineage>
        <taxon>Bacteria</taxon>
        <taxon>Pseudomonadati</taxon>
        <taxon>Pseudomonadota</taxon>
        <taxon>Alphaproteobacteria</taxon>
        <taxon>Acetobacterales</taxon>
        <taxon>Acetobacteraceae</taxon>
        <taxon>Acetobacter</taxon>
    </lineage>
</organism>